<dbReference type="EMBL" id="UYWX01003380">
    <property type="protein sequence ID" value="VDM23880.1"/>
    <property type="molecule type" value="Genomic_DNA"/>
</dbReference>
<feature type="domain" description="Laminin G" evidence="2">
    <location>
        <begin position="1"/>
        <end position="166"/>
    </location>
</feature>
<reference evidence="5" key="1">
    <citation type="submission" date="2017-02" db="UniProtKB">
        <authorList>
            <consortium name="WormBaseParasite"/>
        </authorList>
    </citation>
    <scope>IDENTIFICATION</scope>
</reference>
<accession>A0A0R3WT93</accession>
<organism evidence="5">
    <name type="scientific">Hydatigena taeniaeformis</name>
    <name type="common">Feline tapeworm</name>
    <name type="synonym">Taenia taeniaeformis</name>
    <dbReference type="NCBI Taxonomy" id="6205"/>
    <lineage>
        <taxon>Eukaryota</taxon>
        <taxon>Metazoa</taxon>
        <taxon>Spiralia</taxon>
        <taxon>Lophotrochozoa</taxon>
        <taxon>Platyhelminthes</taxon>
        <taxon>Cestoda</taxon>
        <taxon>Eucestoda</taxon>
        <taxon>Cyclophyllidea</taxon>
        <taxon>Taeniidae</taxon>
        <taxon>Hydatigera</taxon>
    </lineage>
</organism>
<protein>
    <submittedName>
        <fullName evidence="5">LAM_G_DOMAIN domain-containing protein</fullName>
    </submittedName>
</protein>
<gene>
    <name evidence="3" type="ORF">TTAC_LOCUS3966</name>
</gene>
<dbReference type="Proteomes" id="UP000274429">
    <property type="component" value="Unassembled WGS sequence"/>
</dbReference>
<reference evidence="3 4" key="2">
    <citation type="submission" date="2018-11" db="EMBL/GenBank/DDBJ databases">
        <authorList>
            <consortium name="Pathogen Informatics"/>
        </authorList>
    </citation>
    <scope>NUCLEOTIDE SEQUENCE [LARGE SCALE GENOMIC DNA]</scope>
</reference>
<evidence type="ECO:0000313" key="3">
    <source>
        <dbReference type="EMBL" id="VDM23880.1"/>
    </source>
</evidence>
<dbReference type="Gene3D" id="2.60.120.200">
    <property type="match status" value="1"/>
</dbReference>
<comment type="caution">
    <text evidence="1">Lacks conserved residue(s) required for the propagation of feature annotation.</text>
</comment>
<sequence length="171" mass="18457">MFARQRTNCPSNSSMDIRLSKTRLEVSVNMGNFDVLTVSPARTHLNDGAWHHVRVHRSLTAILAEVDEGGGPGLSAFLPLDPTSNFLKFSIGTKILIGARRDFLPDSPPLASNEVRPSGSSIGDTCFRDLRLNSAWYPLNQAEIKAAGTEGYVSSINGFGDNHDACSGLTP</sequence>
<dbReference type="OrthoDB" id="6283447at2759"/>
<evidence type="ECO:0000259" key="2">
    <source>
        <dbReference type="PROSITE" id="PS50025"/>
    </source>
</evidence>
<dbReference type="WBParaSite" id="TTAC_0000398301-mRNA-1">
    <property type="protein sequence ID" value="TTAC_0000398301-mRNA-1"/>
    <property type="gene ID" value="TTAC_0000398301"/>
</dbReference>
<proteinExistence type="predicted"/>
<evidence type="ECO:0000313" key="4">
    <source>
        <dbReference type="Proteomes" id="UP000274429"/>
    </source>
</evidence>
<name>A0A0R3WT93_HYDTA</name>
<keyword evidence="4" id="KW-1185">Reference proteome</keyword>
<dbReference type="STRING" id="6205.A0A0R3WT93"/>
<dbReference type="AlphaFoldDB" id="A0A0R3WT93"/>
<dbReference type="InterPro" id="IPR001791">
    <property type="entry name" value="Laminin_G"/>
</dbReference>
<evidence type="ECO:0000313" key="5">
    <source>
        <dbReference type="WBParaSite" id="TTAC_0000398301-mRNA-1"/>
    </source>
</evidence>
<dbReference type="PROSITE" id="PS50025">
    <property type="entry name" value="LAM_G_DOMAIN"/>
    <property type="match status" value="1"/>
</dbReference>
<evidence type="ECO:0000256" key="1">
    <source>
        <dbReference type="PROSITE-ProRule" id="PRU00122"/>
    </source>
</evidence>
<dbReference type="SUPFAM" id="SSF49899">
    <property type="entry name" value="Concanavalin A-like lectins/glucanases"/>
    <property type="match status" value="1"/>
</dbReference>
<dbReference type="Pfam" id="PF02210">
    <property type="entry name" value="Laminin_G_2"/>
    <property type="match status" value="1"/>
</dbReference>
<dbReference type="InterPro" id="IPR013320">
    <property type="entry name" value="ConA-like_dom_sf"/>
</dbReference>